<accession>A0A7S1NZL2</accession>
<evidence type="ECO:0000256" key="1">
    <source>
        <dbReference type="SAM" id="MobiDB-lite"/>
    </source>
</evidence>
<keyword evidence="2" id="KW-1133">Transmembrane helix</keyword>
<protein>
    <submittedName>
        <fullName evidence="3">Uncharacterized protein</fullName>
    </submittedName>
</protein>
<keyword evidence="2" id="KW-0472">Membrane</keyword>
<sequence length="311" mass="33867">MATDAICKAKEVAVQQMSESWKGLTRRVVVNIDHVEVSGGSSSTSAPPSGAAASEGLGEGLEALVGRECVKEARTKLEHFVKHSLDHSIIQKFQAEFEINEDGTPRHWPDISQERISQYFLKAKEKAMESLGTFITFDVSLDKVIPGYSDPTGEVQRWVETPLLTDTMKAAVQTRIERTMVKTCQNAQIMRASGGSKNSLANVPWWVWLLLLLVGWDELMSCRVFIIYVVLGLAVALLVAYQTGHQRAVNQFASKAMGFAYDAFLLPNLPLINSLLMGSVGGGGGQGATTASPADDHSRNIPTEASNKKTE</sequence>
<evidence type="ECO:0000313" key="3">
    <source>
        <dbReference type="EMBL" id="CAD9048047.1"/>
    </source>
</evidence>
<organism evidence="3">
    <name type="scientific">Vitrella brassicaformis</name>
    <dbReference type="NCBI Taxonomy" id="1169539"/>
    <lineage>
        <taxon>Eukaryota</taxon>
        <taxon>Sar</taxon>
        <taxon>Alveolata</taxon>
        <taxon>Colpodellida</taxon>
        <taxon>Vitrellaceae</taxon>
        <taxon>Vitrella</taxon>
    </lineage>
</organism>
<name>A0A7S1NZL2_9ALVE</name>
<gene>
    <name evidence="3" type="ORF">VBRA1451_LOCUS3105</name>
</gene>
<dbReference type="AlphaFoldDB" id="A0A7S1NZL2"/>
<feature type="region of interest" description="Disordered" evidence="1">
    <location>
        <begin position="286"/>
        <end position="311"/>
    </location>
</feature>
<proteinExistence type="predicted"/>
<evidence type="ECO:0000256" key="2">
    <source>
        <dbReference type="SAM" id="Phobius"/>
    </source>
</evidence>
<feature type="transmembrane region" description="Helical" evidence="2">
    <location>
        <begin position="222"/>
        <end position="241"/>
    </location>
</feature>
<reference evidence="3" key="1">
    <citation type="submission" date="2021-01" db="EMBL/GenBank/DDBJ databases">
        <authorList>
            <person name="Corre E."/>
            <person name="Pelletier E."/>
            <person name="Niang G."/>
            <person name="Scheremetjew M."/>
            <person name="Finn R."/>
            <person name="Kale V."/>
            <person name="Holt S."/>
            <person name="Cochrane G."/>
            <person name="Meng A."/>
            <person name="Brown T."/>
            <person name="Cohen L."/>
        </authorList>
    </citation>
    <scope>NUCLEOTIDE SEQUENCE</scope>
    <source>
        <strain evidence="3">CCMP3346</strain>
    </source>
</reference>
<keyword evidence="2" id="KW-0812">Transmembrane</keyword>
<dbReference type="EMBL" id="HBGB01005405">
    <property type="protein sequence ID" value="CAD9048047.1"/>
    <property type="molecule type" value="Transcribed_RNA"/>
</dbReference>
<feature type="transmembrane region" description="Helical" evidence="2">
    <location>
        <begin position="199"/>
        <end position="216"/>
    </location>
</feature>